<comment type="caution">
    <text evidence="1">The sequence shown here is derived from an EMBL/GenBank/DDBJ whole genome shotgun (WGS) entry which is preliminary data.</text>
</comment>
<keyword evidence="2" id="KW-1185">Reference proteome</keyword>
<evidence type="ECO:0000313" key="1">
    <source>
        <dbReference type="EMBL" id="KAF6328900.1"/>
    </source>
</evidence>
<dbReference type="Proteomes" id="UP000558488">
    <property type="component" value="Unassembled WGS sequence"/>
</dbReference>
<reference evidence="1 2" key="1">
    <citation type="journal article" date="2020" name="Nature">
        <title>Six reference-quality genomes reveal evolution of bat adaptations.</title>
        <authorList>
            <person name="Jebb D."/>
            <person name="Huang Z."/>
            <person name="Pippel M."/>
            <person name="Hughes G.M."/>
            <person name="Lavrichenko K."/>
            <person name="Devanna P."/>
            <person name="Winkler S."/>
            <person name="Jermiin L.S."/>
            <person name="Skirmuntt E.C."/>
            <person name="Katzourakis A."/>
            <person name="Burkitt-Gray L."/>
            <person name="Ray D.A."/>
            <person name="Sullivan K.A.M."/>
            <person name="Roscito J.G."/>
            <person name="Kirilenko B.M."/>
            <person name="Davalos L.M."/>
            <person name="Corthals A.P."/>
            <person name="Power M.L."/>
            <person name="Jones G."/>
            <person name="Ransome R.D."/>
            <person name="Dechmann D.K.N."/>
            <person name="Locatelli A.G."/>
            <person name="Puechmaille S.J."/>
            <person name="Fedrigo O."/>
            <person name="Jarvis E.D."/>
            <person name="Hiller M."/>
            <person name="Vernes S.C."/>
            <person name="Myers E.W."/>
            <person name="Teeling E.C."/>
        </authorList>
    </citation>
    <scope>NUCLEOTIDE SEQUENCE [LARGE SCALE GENOMIC DNA]</scope>
    <source>
        <strain evidence="1">MPipKuh1</strain>
        <tissue evidence="1">Flight muscle</tissue>
    </source>
</reference>
<accession>A0A7J7VV53</accession>
<gene>
    <name evidence="1" type="ORF">mPipKuh1_008242</name>
</gene>
<sequence length="190" mass="20708">MFHIEVSLPWHPFDPKLQGLGFTYILHGDGQIWLPVLEAALAQMSAWKHLCVECDSLQLRRRGEGPWVTHSLPPRLPHFCGLHGSVSSSMTPSSLSDGVCVDKAWTEGRQPSPQVPASLSVPGRSRSVGSHTLLMAGSFQGCPGTHISCLFESVYVTGEAVKQQFACTRLFTYLAMSARCSQSRNSSPAL</sequence>
<name>A0A7J7VV53_PIPKU</name>
<dbReference type="AlphaFoldDB" id="A0A7J7VV53"/>
<proteinExistence type="predicted"/>
<organism evidence="1 2">
    <name type="scientific">Pipistrellus kuhlii</name>
    <name type="common">Kuhl's pipistrelle</name>
    <dbReference type="NCBI Taxonomy" id="59472"/>
    <lineage>
        <taxon>Eukaryota</taxon>
        <taxon>Metazoa</taxon>
        <taxon>Chordata</taxon>
        <taxon>Craniata</taxon>
        <taxon>Vertebrata</taxon>
        <taxon>Euteleostomi</taxon>
        <taxon>Mammalia</taxon>
        <taxon>Eutheria</taxon>
        <taxon>Laurasiatheria</taxon>
        <taxon>Chiroptera</taxon>
        <taxon>Yangochiroptera</taxon>
        <taxon>Vespertilionidae</taxon>
        <taxon>Pipistrellus</taxon>
    </lineage>
</organism>
<evidence type="ECO:0000313" key="2">
    <source>
        <dbReference type="Proteomes" id="UP000558488"/>
    </source>
</evidence>
<protein>
    <submittedName>
        <fullName evidence="1">Uncharacterized protein</fullName>
    </submittedName>
</protein>
<dbReference type="EMBL" id="JACAGB010000013">
    <property type="protein sequence ID" value="KAF6328900.1"/>
    <property type="molecule type" value="Genomic_DNA"/>
</dbReference>